<proteinExistence type="predicted"/>
<evidence type="ECO:0000256" key="1">
    <source>
        <dbReference type="SAM" id="Phobius"/>
    </source>
</evidence>
<keyword evidence="3" id="KW-1185">Reference proteome</keyword>
<evidence type="ECO:0000313" key="2">
    <source>
        <dbReference type="EMBL" id="KAJ4432248.1"/>
    </source>
</evidence>
<feature type="transmembrane region" description="Helical" evidence="1">
    <location>
        <begin position="162"/>
        <end position="189"/>
    </location>
</feature>
<reference evidence="2 3" key="1">
    <citation type="journal article" date="2022" name="Allergy">
        <title>Genome assembly and annotation of Periplaneta americana reveal a comprehensive cockroach allergen profile.</title>
        <authorList>
            <person name="Wang L."/>
            <person name="Xiong Q."/>
            <person name="Saelim N."/>
            <person name="Wang L."/>
            <person name="Nong W."/>
            <person name="Wan A.T."/>
            <person name="Shi M."/>
            <person name="Liu X."/>
            <person name="Cao Q."/>
            <person name="Hui J.H.L."/>
            <person name="Sookrung N."/>
            <person name="Leung T.F."/>
            <person name="Tungtrongchitr A."/>
            <person name="Tsui S.K.W."/>
        </authorList>
    </citation>
    <scope>NUCLEOTIDE SEQUENCE [LARGE SCALE GENOMIC DNA]</scope>
    <source>
        <strain evidence="2">PWHHKU_190912</strain>
    </source>
</reference>
<name>A0ABQ8SE89_PERAM</name>
<protein>
    <recommendedName>
        <fullName evidence="4">BRCT domain-containing protein</fullName>
    </recommendedName>
</protein>
<dbReference type="InterPro" id="IPR036420">
    <property type="entry name" value="BRCT_dom_sf"/>
</dbReference>
<evidence type="ECO:0008006" key="4">
    <source>
        <dbReference type="Google" id="ProtNLM"/>
    </source>
</evidence>
<dbReference type="CDD" id="cd17751">
    <property type="entry name" value="BRCT_microcephalin_rpt3"/>
    <property type="match status" value="1"/>
</dbReference>
<comment type="caution">
    <text evidence="2">The sequence shown here is derived from an EMBL/GenBank/DDBJ whole genome shotgun (WGS) entry which is preliminary data.</text>
</comment>
<dbReference type="Proteomes" id="UP001148838">
    <property type="component" value="Unassembled WGS sequence"/>
</dbReference>
<gene>
    <name evidence="2" type="ORF">ANN_20864</name>
</gene>
<keyword evidence="1" id="KW-0472">Membrane</keyword>
<accession>A0ABQ8SE89</accession>
<keyword evidence="1" id="KW-0812">Transmembrane</keyword>
<organism evidence="2 3">
    <name type="scientific">Periplaneta americana</name>
    <name type="common">American cockroach</name>
    <name type="synonym">Blatta americana</name>
    <dbReference type="NCBI Taxonomy" id="6978"/>
    <lineage>
        <taxon>Eukaryota</taxon>
        <taxon>Metazoa</taxon>
        <taxon>Ecdysozoa</taxon>
        <taxon>Arthropoda</taxon>
        <taxon>Hexapoda</taxon>
        <taxon>Insecta</taxon>
        <taxon>Pterygota</taxon>
        <taxon>Neoptera</taxon>
        <taxon>Polyneoptera</taxon>
        <taxon>Dictyoptera</taxon>
        <taxon>Blattodea</taxon>
        <taxon>Blattoidea</taxon>
        <taxon>Blattidae</taxon>
        <taxon>Blattinae</taxon>
        <taxon>Periplaneta</taxon>
    </lineage>
</organism>
<keyword evidence="1" id="KW-1133">Transmembrane helix</keyword>
<dbReference type="Gene3D" id="3.40.50.10190">
    <property type="entry name" value="BRCT domain"/>
    <property type="match status" value="1"/>
</dbReference>
<sequence length="211" mass="23870">MIVDWYNFCCEVCYEIVTKEGRKKVEWDILKSMNPCLGRGNIAMENLCKRYTYRLPKPSNLVTELETKQCRIQRLSFGPVYKLDLFSSCGNIYVSSSSVPPRQDLVELITICGGHVVTSSRSAYLFVGKPHSKRNEEIKSVETLWNCCKHLYLQNKTADFHLISAAVINTFIFVFLGSATFLPLVLTLVCPVGRADAREQFISSGLHNLAC</sequence>
<evidence type="ECO:0000313" key="3">
    <source>
        <dbReference type="Proteomes" id="UP001148838"/>
    </source>
</evidence>
<dbReference type="EMBL" id="JAJSOF020000029">
    <property type="protein sequence ID" value="KAJ4432248.1"/>
    <property type="molecule type" value="Genomic_DNA"/>
</dbReference>